<dbReference type="GO" id="GO:0015288">
    <property type="term" value="F:porin activity"/>
    <property type="evidence" value="ECO:0007669"/>
    <property type="project" value="UniProtKB-KW"/>
</dbReference>
<gene>
    <name evidence="13" type="ORF">RED65_05394</name>
</gene>
<feature type="chain" id="PRO_5004194485" evidence="11">
    <location>
        <begin position="21"/>
        <end position="299"/>
    </location>
</feature>
<dbReference type="Pfam" id="PF13609">
    <property type="entry name" value="Porin_4"/>
    <property type="match status" value="1"/>
</dbReference>
<dbReference type="OrthoDB" id="8957883at2"/>
<evidence type="ECO:0000256" key="9">
    <source>
        <dbReference type="ARBA" id="ARBA00023136"/>
    </source>
</evidence>
<evidence type="ECO:0000256" key="1">
    <source>
        <dbReference type="ARBA" id="ARBA00004571"/>
    </source>
</evidence>
<dbReference type="InterPro" id="IPR023614">
    <property type="entry name" value="Porin_dom_sf"/>
</dbReference>
<keyword evidence="3" id="KW-0813">Transport</keyword>
<feature type="signal peptide" evidence="11">
    <location>
        <begin position="1"/>
        <end position="20"/>
    </location>
</feature>
<feature type="domain" description="Porin" evidence="12">
    <location>
        <begin position="8"/>
        <end position="283"/>
    </location>
</feature>
<dbReference type="InterPro" id="IPR050298">
    <property type="entry name" value="Gram-neg_bact_OMP"/>
</dbReference>
<keyword evidence="6 11" id="KW-0732">Signal</keyword>
<dbReference type="EMBL" id="AAQH01000013">
    <property type="protein sequence ID" value="EAT11795.1"/>
    <property type="molecule type" value="Genomic_DNA"/>
</dbReference>
<dbReference type="GO" id="GO:0006811">
    <property type="term" value="P:monoatomic ion transport"/>
    <property type="evidence" value="ECO:0007669"/>
    <property type="project" value="UniProtKB-KW"/>
</dbReference>
<name>Q1N0N8_9GAMM</name>
<dbReference type="RefSeq" id="WP_007016396.1">
    <property type="nucleotide sequence ID" value="NZ_AAQH01000013.1"/>
</dbReference>
<dbReference type="GO" id="GO:0009279">
    <property type="term" value="C:cell outer membrane"/>
    <property type="evidence" value="ECO:0007669"/>
    <property type="project" value="UniProtKB-SubCell"/>
</dbReference>
<dbReference type="Gene3D" id="2.40.160.10">
    <property type="entry name" value="Porin"/>
    <property type="match status" value="1"/>
</dbReference>
<dbReference type="PANTHER" id="PTHR34501">
    <property type="entry name" value="PROTEIN YDDL-RELATED"/>
    <property type="match status" value="1"/>
</dbReference>
<organism evidence="13 14">
    <name type="scientific">Bermanella marisrubri</name>
    <dbReference type="NCBI Taxonomy" id="207949"/>
    <lineage>
        <taxon>Bacteria</taxon>
        <taxon>Pseudomonadati</taxon>
        <taxon>Pseudomonadota</taxon>
        <taxon>Gammaproteobacteria</taxon>
        <taxon>Oceanospirillales</taxon>
        <taxon>Oceanospirillaceae</taxon>
        <taxon>Bermanella</taxon>
    </lineage>
</organism>
<evidence type="ECO:0000256" key="11">
    <source>
        <dbReference type="SAM" id="SignalP"/>
    </source>
</evidence>
<evidence type="ECO:0000256" key="4">
    <source>
        <dbReference type="ARBA" id="ARBA00022452"/>
    </source>
</evidence>
<dbReference type="InterPro" id="IPR033900">
    <property type="entry name" value="Gram_neg_porin_domain"/>
</dbReference>
<dbReference type="CDD" id="cd00342">
    <property type="entry name" value="gram_neg_porins"/>
    <property type="match status" value="1"/>
</dbReference>
<evidence type="ECO:0000256" key="7">
    <source>
        <dbReference type="ARBA" id="ARBA00023065"/>
    </source>
</evidence>
<dbReference type="AlphaFoldDB" id="Q1N0N8"/>
<evidence type="ECO:0000256" key="5">
    <source>
        <dbReference type="ARBA" id="ARBA00022692"/>
    </source>
</evidence>
<keyword evidence="14" id="KW-1185">Reference proteome</keyword>
<comment type="subunit">
    <text evidence="2">Homotrimer.</text>
</comment>
<protein>
    <submittedName>
        <fullName evidence="13">Putative outer membrane porin</fullName>
    </submittedName>
</protein>
<comment type="caution">
    <text evidence="13">The sequence shown here is derived from an EMBL/GenBank/DDBJ whole genome shotgun (WGS) entry which is preliminary data.</text>
</comment>
<reference evidence="13 14" key="1">
    <citation type="submission" date="2006-03" db="EMBL/GenBank/DDBJ databases">
        <authorList>
            <person name="Pinhassi J."/>
            <person name="Pedros-Alio C."/>
            <person name="Ferriera S."/>
            <person name="Johnson J."/>
            <person name="Kravitz S."/>
            <person name="Halpern A."/>
            <person name="Remington K."/>
            <person name="Beeson K."/>
            <person name="Tran B."/>
            <person name="Rogers Y.-H."/>
            <person name="Friedman R."/>
            <person name="Venter J.C."/>
        </authorList>
    </citation>
    <scope>NUCLEOTIDE SEQUENCE [LARGE SCALE GENOMIC DNA]</scope>
    <source>
        <strain evidence="13 14">RED65</strain>
    </source>
</reference>
<dbReference type="SUPFAM" id="SSF56935">
    <property type="entry name" value="Porins"/>
    <property type="match status" value="1"/>
</dbReference>
<dbReference type="HOGENOM" id="CLU_038238_3_1_6"/>
<keyword evidence="9" id="KW-0472">Membrane</keyword>
<keyword evidence="7" id="KW-0406">Ion transport</keyword>
<dbReference type="Proteomes" id="UP000004263">
    <property type="component" value="Unassembled WGS sequence"/>
</dbReference>
<evidence type="ECO:0000256" key="6">
    <source>
        <dbReference type="ARBA" id="ARBA00022729"/>
    </source>
</evidence>
<sequence>MKKPIVTALAAVALSAGAHAETKFYGKFNVSTAYNDSTEEFNMDSHASRLGIKGSDDLGFATLVYKAEYQHNVDEGGLKARGTYVGLKYEGLGTVKLGKMDTPLKKSQGKFDLFNDIYDIKRNLLGENRDNNSINYTSEKLGNLTVSASAILEEGSDGYSVSGVFEKGNIYASVAYDKDVPDSEDVAKLDSVLRATAIVTQGDIRLGAIVNYAEEGNFDDTGFAFNAALTKGLHTFKAQFGTAEQAIDDQGGINEVQTLSIGVDRKLAKTTTAYFYADSEEQNDADAVNELRIGLVHKF</sequence>
<evidence type="ECO:0000256" key="3">
    <source>
        <dbReference type="ARBA" id="ARBA00022448"/>
    </source>
</evidence>
<evidence type="ECO:0000256" key="2">
    <source>
        <dbReference type="ARBA" id="ARBA00011233"/>
    </source>
</evidence>
<evidence type="ECO:0000259" key="12">
    <source>
        <dbReference type="Pfam" id="PF13609"/>
    </source>
</evidence>
<dbReference type="STRING" id="207949.RED65_05394"/>
<keyword evidence="8" id="KW-0626">Porin</keyword>
<dbReference type="PANTHER" id="PTHR34501:SF9">
    <property type="entry name" value="MAJOR OUTER MEMBRANE PROTEIN P.IA"/>
    <property type="match status" value="1"/>
</dbReference>
<accession>Q1N0N8</accession>
<proteinExistence type="predicted"/>
<keyword evidence="10" id="KW-0998">Cell outer membrane</keyword>
<keyword evidence="5" id="KW-0812">Transmembrane</keyword>
<dbReference type="GO" id="GO:0046930">
    <property type="term" value="C:pore complex"/>
    <property type="evidence" value="ECO:0007669"/>
    <property type="project" value="UniProtKB-KW"/>
</dbReference>
<keyword evidence="4" id="KW-1134">Transmembrane beta strand</keyword>
<evidence type="ECO:0000256" key="10">
    <source>
        <dbReference type="ARBA" id="ARBA00023237"/>
    </source>
</evidence>
<evidence type="ECO:0000313" key="14">
    <source>
        <dbReference type="Proteomes" id="UP000004263"/>
    </source>
</evidence>
<evidence type="ECO:0000256" key="8">
    <source>
        <dbReference type="ARBA" id="ARBA00023114"/>
    </source>
</evidence>
<comment type="subcellular location">
    <subcellularLocation>
        <location evidence="1">Cell outer membrane</location>
        <topology evidence="1">Multi-pass membrane protein</topology>
    </subcellularLocation>
</comment>
<evidence type="ECO:0000313" key="13">
    <source>
        <dbReference type="EMBL" id="EAT11795.1"/>
    </source>
</evidence>